<accession>A0ACC1N5V6</accession>
<keyword evidence="2" id="KW-1185">Reference proteome</keyword>
<sequence length="545" mass="59555">MSRSELLIPATSTVLVHERSPSLELLHADMHPIQCPYRQPLATMPEAPVTPELQPEPIGQPMVATWAARIRCAVPPQDAETPRPRIHAADAETAGQVLAFLVRWLFDDPGAAFHGSRLPFGTALQNFVGQGKAVTCNTTSLSKILAASNNLDIRIGEGIGPATVRTTLRLVLKLVTGDGDLWEMRGQYASILFHASHSAIPVRRARLRACGFLSLLHMVVLHAGPDPISPFLLRAAIEDRSRAMSADASFLRVLDPDTYKALAPWVERDQMSPLRLEPLSPLGQLLMSANINPLGLSHTPSEAELQGLEYALVSEMVLGEKDVSTHPDILAFSKGLHHVLAPGSLLDIAFAGRSSEYLAFMYDRRLHKVSVLIDHLEFRSGVKAPETIPVDDDPIIGDATWDAIYKERFTTRISEYLQGCGHPNHPHITALLDPASFAAAEGDSLLHARGFLQLMSGSDLLPTNPSWKLKFHFQHTGQRTTGDSTHEPPMPAPLGIHACFYEANVTVDEGLRNLLNEERQPGGHALAFDAWLHGPILSPDNFSAV</sequence>
<name>A0ACC1N5V6_9APHY</name>
<dbReference type="Proteomes" id="UP001144978">
    <property type="component" value="Unassembled WGS sequence"/>
</dbReference>
<protein>
    <submittedName>
        <fullName evidence="1">Uncharacterized protein</fullName>
    </submittedName>
</protein>
<gene>
    <name evidence="1" type="ORF">NUW54_g11995</name>
</gene>
<proteinExistence type="predicted"/>
<evidence type="ECO:0000313" key="1">
    <source>
        <dbReference type="EMBL" id="KAJ2973809.1"/>
    </source>
</evidence>
<reference evidence="1" key="1">
    <citation type="submission" date="2022-08" db="EMBL/GenBank/DDBJ databases">
        <title>Genome Sequence of Pycnoporus sanguineus.</title>
        <authorList>
            <person name="Buettner E."/>
        </authorList>
    </citation>
    <scope>NUCLEOTIDE SEQUENCE</scope>
    <source>
        <strain evidence="1">CG-C14</strain>
    </source>
</reference>
<comment type="caution">
    <text evidence="1">The sequence shown here is derived from an EMBL/GenBank/DDBJ whole genome shotgun (WGS) entry which is preliminary data.</text>
</comment>
<dbReference type="EMBL" id="JANSHE010004918">
    <property type="protein sequence ID" value="KAJ2973809.1"/>
    <property type="molecule type" value="Genomic_DNA"/>
</dbReference>
<evidence type="ECO:0000313" key="2">
    <source>
        <dbReference type="Proteomes" id="UP001144978"/>
    </source>
</evidence>
<organism evidence="1 2">
    <name type="scientific">Trametes sanguinea</name>
    <dbReference type="NCBI Taxonomy" id="158606"/>
    <lineage>
        <taxon>Eukaryota</taxon>
        <taxon>Fungi</taxon>
        <taxon>Dikarya</taxon>
        <taxon>Basidiomycota</taxon>
        <taxon>Agaricomycotina</taxon>
        <taxon>Agaricomycetes</taxon>
        <taxon>Polyporales</taxon>
        <taxon>Polyporaceae</taxon>
        <taxon>Trametes</taxon>
    </lineage>
</organism>